<evidence type="ECO:0000256" key="1">
    <source>
        <dbReference type="SAM" id="MobiDB-lite"/>
    </source>
</evidence>
<evidence type="ECO:0000313" key="3">
    <source>
        <dbReference type="Proteomes" id="UP001460270"/>
    </source>
</evidence>
<sequence length="174" mass="18170">MDVASGQHKRLASISAAYYDTVVWERSGFSGPTLCSTPKPQSLEKRPIIRESVGDLAGALVPGVSVSNRYAALSSDSPAPSAQQPFDLSSSVQFPALVSLAPVPPARQHPPPDSAQPPSRRSEKSSSHRAAVSHLTQADVHDLISGSSDHSPAVSPLTRPTHDLISAPATTAPP</sequence>
<proteinExistence type="predicted"/>
<dbReference type="AlphaFoldDB" id="A0AAW0Q632"/>
<organism evidence="2 3">
    <name type="scientific">Mugilogobius chulae</name>
    <name type="common">yellowstripe goby</name>
    <dbReference type="NCBI Taxonomy" id="88201"/>
    <lineage>
        <taxon>Eukaryota</taxon>
        <taxon>Metazoa</taxon>
        <taxon>Chordata</taxon>
        <taxon>Craniata</taxon>
        <taxon>Vertebrata</taxon>
        <taxon>Euteleostomi</taxon>
        <taxon>Actinopterygii</taxon>
        <taxon>Neopterygii</taxon>
        <taxon>Teleostei</taxon>
        <taxon>Neoteleostei</taxon>
        <taxon>Acanthomorphata</taxon>
        <taxon>Gobiaria</taxon>
        <taxon>Gobiiformes</taxon>
        <taxon>Gobioidei</taxon>
        <taxon>Gobiidae</taxon>
        <taxon>Gobionellinae</taxon>
        <taxon>Mugilogobius</taxon>
    </lineage>
</organism>
<comment type="caution">
    <text evidence="2">The sequence shown here is derived from an EMBL/GenBank/DDBJ whole genome shotgun (WGS) entry which is preliminary data.</text>
</comment>
<protein>
    <submittedName>
        <fullName evidence="2">Uncharacterized protein</fullName>
    </submittedName>
</protein>
<dbReference type="Proteomes" id="UP001460270">
    <property type="component" value="Unassembled WGS sequence"/>
</dbReference>
<feature type="compositionally biased region" description="Pro residues" evidence="1">
    <location>
        <begin position="102"/>
        <end position="115"/>
    </location>
</feature>
<feature type="region of interest" description="Disordered" evidence="1">
    <location>
        <begin position="99"/>
        <end position="174"/>
    </location>
</feature>
<keyword evidence="3" id="KW-1185">Reference proteome</keyword>
<evidence type="ECO:0000313" key="2">
    <source>
        <dbReference type="EMBL" id="KAK7938241.1"/>
    </source>
</evidence>
<accession>A0AAW0Q632</accession>
<reference evidence="3" key="1">
    <citation type="submission" date="2024-04" db="EMBL/GenBank/DDBJ databases">
        <title>Salinicola lusitanus LLJ914,a marine bacterium isolated from the Okinawa Trough.</title>
        <authorList>
            <person name="Li J."/>
        </authorList>
    </citation>
    <scope>NUCLEOTIDE SEQUENCE [LARGE SCALE GENOMIC DNA]</scope>
</reference>
<name>A0AAW0Q632_9GOBI</name>
<dbReference type="EMBL" id="JBBPFD010000002">
    <property type="protein sequence ID" value="KAK7938241.1"/>
    <property type="molecule type" value="Genomic_DNA"/>
</dbReference>
<gene>
    <name evidence="2" type="ORF">WMY93_001567</name>
</gene>